<reference evidence="2" key="1">
    <citation type="submission" date="2016-10" db="EMBL/GenBank/DDBJ databases">
        <authorList>
            <person name="Varghese N."/>
            <person name="Submissions S."/>
        </authorList>
    </citation>
    <scope>NUCLEOTIDE SEQUENCE [LARGE SCALE GENOMIC DNA]</scope>
    <source>
        <strain evidence="2">B4,CECT 8067,JCM 17497</strain>
    </source>
</reference>
<dbReference type="EMBL" id="FNFE01000006">
    <property type="protein sequence ID" value="SDK71490.1"/>
    <property type="molecule type" value="Genomic_DNA"/>
</dbReference>
<name>A0A1G9E5W0_9EURY</name>
<accession>A0A1G9E5W0</accession>
<sequence>MIRRSYLALGIAIGASGCLEFSDQDVYLGALRLENTGETNRSVDIRVQKDGEQVHETTVDISGMEADGNVLSTEFVACAWPNDEPGEFEIAARLTDDDSWEETTADDADGDDSCQMVFLRIEETGTLWFNWDDCERYEAERPDTVCGYGTE</sequence>
<keyword evidence="2" id="KW-1185">Reference proteome</keyword>
<dbReference type="Proteomes" id="UP000198882">
    <property type="component" value="Unassembled WGS sequence"/>
</dbReference>
<evidence type="ECO:0000313" key="1">
    <source>
        <dbReference type="EMBL" id="SDK71490.1"/>
    </source>
</evidence>
<protein>
    <recommendedName>
        <fullName evidence="3">Lipoprotein</fullName>
    </recommendedName>
</protein>
<organism evidence="1 2">
    <name type="scientific">Natronorubrum texcoconense</name>
    <dbReference type="NCBI Taxonomy" id="1095776"/>
    <lineage>
        <taxon>Archaea</taxon>
        <taxon>Methanobacteriati</taxon>
        <taxon>Methanobacteriota</taxon>
        <taxon>Stenosarchaea group</taxon>
        <taxon>Halobacteria</taxon>
        <taxon>Halobacteriales</taxon>
        <taxon>Natrialbaceae</taxon>
        <taxon>Natronorubrum</taxon>
    </lineage>
</organism>
<proteinExistence type="predicted"/>
<dbReference type="PROSITE" id="PS51257">
    <property type="entry name" value="PROKAR_LIPOPROTEIN"/>
    <property type="match status" value="1"/>
</dbReference>
<evidence type="ECO:0008006" key="3">
    <source>
        <dbReference type="Google" id="ProtNLM"/>
    </source>
</evidence>
<dbReference type="OrthoDB" id="199343at2157"/>
<evidence type="ECO:0000313" key="2">
    <source>
        <dbReference type="Proteomes" id="UP000198882"/>
    </source>
</evidence>
<gene>
    <name evidence="1" type="ORF">SAMN04515672_3770</name>
</gene>
<dbReference type="AlphaFoldDB" id="A0A1G9E5W0"/>